<name>A0A7W8DEF4_9GAMM</name>
<dbReference type="InterPro" id="IPR036890">
    <property type="entry name" value="HATPase_C_sf"/>
</dbReference>
<dbReference type="Gene3D" id="3.30.565.10">
    <property type="entry name" value="Histidine kinase-like ATPase, C-terminal domain"/>
    <property type="match status" value="1"/>
</dbReference>
<dbReference type="AlphaFoldDB" id="A0A7W8DEF4"/>
<dbReference type="Proteomes" id="UP000519004">
    <property type="component" value="Unassembled WGS sequence"/>
</dbReference>
<evidence type="ECO:0000313" key="1">
    <source>
        <dbReference type="EMBL" id="MBB5015721.1"/>
    </source>
</evidence>
<reference evidence="1 2" key="1">
    <citation type="submission" date="2020-08" db="EMBL/GenBank/DDBJ databases">
        <title>Genomic Encyclopedia of Type Strains, Phase IV (KMG-IV): sequencing the most valuable type-strain genomes for metagenomic binning, comparative biology and taxonomic classification.</title>
        <authorList>
            <person name="Goeker M."/>
        </authorList>
    </citation>
    <scope>NUCLEOTIDE SEQUENCE [LARGE SCALE GENOMIC DNA]</scope>
    <source>
        <strain evidence="1 2">DSM 25897</strain>
    </source>
</reference>
<dbReference type="RefSeq" id="WP_246417189.1">
    <property type="nucleotide sequence ID" value="NZ_JACHHX010000010.1"/>
</dbReference>
<evidence type="ECO:0000313" key="2">
    <source>
        <dbReference type="Proteomes" id="UP000519004"/>
    </source>
</evidence>
<dbReference type="EMBL" id="JACHHX010000010">
    <property type="protein sequence ID" value="MBB5015721.1"/>
    <property type="molecule type" value="Genomic_DNA"/>
</dbReference>
<dbReference type="SUPFAM" id="SSF55874">
    <property type="entry name" value="ATPase domain of HSP90 chaperone/DNA topoisomerase II/histidine kinase"/>
    <property type="match status" value="1"/>
</dbReference>
<dbReference type="GO" id="GO:0016301">
    <property type="term" value="F:kinase activity"/>
    <property type="evidence" value="ECO:0007669"/>
    <property type="project" value="UniProtKB-KW"/>
</dbReference>
<gene>
    <name evidence="1" type="ORF">HNQ58_001629</name>
</gene>
<comment type="caution">
    <text evidence="1">The sequence shown here is derived from an EMBL/GenBank/DDBJ whole genome shotgun (WGS) entry which is preliminary data.</text>
</comment>
<protein>
    <submittedName>
        <fullName evidence="1">Signal transduction histidine kinase</fullName>
    </submittedName>
</protein>
<keyword evidence="1" id="KW-0808">Transferase</keyword>
<keyword evidence="2" id="KW-1185">Reference proteome</keyword>
<sequence length="154" mass="16439">MVRRQAERLVATLARRAPVDPPAVELSLAEEARIYAGFHGVSLEVTGGPDRLRLPRPPLERILDNLFSNFAGNGGTPVSLHLVRDAGCVRAVFRQDTAPALPPARLFEPLASSRPDGTGLGLHQARLAARGLGGDLIAHCRETGIDFVLTLPAP</sequence>
<organism evidence="1 2">
    <name type="scientific">Rehaibacterium terrae</name>
    <dbReference type="NCBI Taxonomy" id="1341696"/>
    <lineage>
        <taxon>Bacteria</taxon>
        <taxon>Pseudomonadati</taxon>
        <taxon>Pseudomonadota</taxon>
        <taxon>Gammaproteobacteria</taxon>
        <taxon>Lysobacterales</taxon>
        <taxon>Lysobacteraceae</taxon>
        <taxon>Rehaibacterium</taxon>
    </lineage>
</organism>
<accession>A0A7W8DEF4</accession>
<proteinExistence type="predicted"/>
<keyword evidence="1" id="KW-0418">Kinase</keyword>